<keyword evidence="3 11" id="KW-0894">Sodium channel</keyword>
<keyword evidence="2 11" id="KW-0813">Transport</keyword>
<evidence type="ECO:0000313" key="14">
    <source>
        <dbReference type="Proteomes" id="UP000749559"/>
    </source>
</evidence>
<evidence type="ECO:0000256" key="5">
    <source>
        <dbReference type="ARBA" id="ARBA00022989"/>
    </source>
</evidence>
<evidence type="ECO:0000256" key="9">
    <source>
        <dbReference type="ARBA" id="ARBA00023201"/>
    </source>
</evidence>
<dbReference type="AlphaFoldDB" id="A0A8S4N2N8"/>
<dbReference type="PANTHER" id="PTHR11690">
    <property type="entry name" value="AMILORIDE-SENSITIVE SODIUM CHANNEL-RELATED"/>
    <property type="match status" value="1"/>
</dbReference>
<organism evidence="13 14">
    <name type="scientific">Owenia fusiformis</name>
    <name type="common">Polychaete worm</name>
    <dbReference type="NCBI Taxonomy" id="6347"/>
    <lineage>
        <taxon>Eukaryota</taxon>
        <taxon>Metazoa</taxon>
        <taxon>Spiralia</taxon>
        <taxon>Lophotrochozoa</taxon>
        <taxon>Annelida</taxon>
        <taxon>Polychaeta</taxon>
        <taxon>Sedentaria</taxon>
        <taxon>Canalipalpata</taxon>
        <taxon>Sabellida</taxon>
        <taxon>Oweniida</taxon>
        <taxon>Oweniidae</taxon>
        <taxon>Owenia</taxon>
    </lineage>
</organism>
<keyword evidence="5 12" id="KW-1133">Transmembrane helix</keyword>
<keyword evidence="10 11" id="KW-0407">Ion channel</keyword>
<comment type="caution">
    <text evidence="13">The sequence shown here is derived from an EMBL/GenBank/DDBJ whole genome shotgun (WGS) entry which is preliminary data.</text>
</comment>
<evidence type="ECO:0000256" key="1">
    <source>
        <dbReference type="ARBA" id="ARBA00004141"/>
    </source>
</evidence>
<dbReference type="GO" id="GO:0005886">
    <property type="term" value="C:plasma membrane"/>
    <property type="evidence" value="ECO:0007669"/>
    <property type="project" value="TreeGrafter"/>
</dbReference>
<evidence type="ECO:0000256" key="8">
    <source>
        <dbReference type="ARBA" id="ARBA00023136"/>
    </source>
</evidence>
<comment type="similarity">
    <text evidence="11">Belongs to the amiloride-sensitive sodium channel (TC 1.A.6) family.</text>
</comment>
<reference evidence="13" key="1">
    <citation type="submission" date="2022-03" db="EMBL/GenBank/DDBJ databases">
        <authorList>
            <person name="Martin C."/>
        </authorList>
    </citation>
    <scope>NUCLEOTIDE SEQUENCE</scope>
</reference>
<dbReference type="EMBL" id="CAIIXF020000001">
    <property type="protein sequence ID" value="CAH1775103.1"/>
    <property type="molecule type" value="Genomic_DNA"/>
</dbReference>
<evidence type="ECO:0000256" key="12">
    <source>
        <dbReference type="SAM" id="Phobius"/>
    </source>
</evidence>
<dbReference type="Pfam" id="PF00858">
    <property type="entry name" value="ASC"/>
    <property type="match status" value="1"/>
</dbReference>
<evidence type="ECO:0000256" key="11">
    <source>
        <dbReference type="RuleBase" id="RU000679"/>
    </source>
</evidence>
<keyword evidence="14" id="KW-1185">Reference proteome</keyword>
<keyword evidence="4 11" id="KW-0812">Transmembrane</keyword>
<dbReference type="GO" id="GO:0015280">
    <property type="term" value="F:ligand-gated sodium channel activity"/>
    <property type="evidence" value="ECO:0007669"/>
    <property type="project" value="TreeGrafter"/>
</dbReference>
<dbReference type="OrthoDB" id="6502088at2759"/>
<dbReference type="InterPro" id="IPR001873">
    <property type="entry name" value="ENaC"/>
</dbReference>
<name>A0A8S4N2N8_OWEFU</name>
<keyword evidence="8 12" id="KW-0472">Membrane</keyword>
<gene>
    <name evidence="13" type="ORF">OFUS_LOCUS2451</name>
</gene>
<keyword evidence="9 11" id="KW-0739">Sodium transport</keyword>
<keyword evidence="7 11" id="KW-0406">Ion transport</keyword>
<protein>
    <submittedName>
        <fullName evidence="13">Uncharacterized protein</fullName>
    </submittedName>
</protein>
<dbReference type="Pfam" id="PF13385">
    <property type="entry name" value="Laminin_G_3"/>
    <property type="match status" value="2"/>
</dbReference>
<evidence type="ECO:0000256" key="4">
    <source>
        <dbReference type="ARBA" id="ARBA00022692"/>
    </source>
</evidence>
<evidence type="ECO:0000256" key="10">
    <source>
        <dbReference type="ARBA" id="ARBA00023303"/>
    </source>
</evidence>
<evidence type="ECO:0000256" key="7">
    <source>
        <dbReference type="ARBA" id="ARBA00023065"/>
    </source>
</evidence>
<comment type="subcellular location">
    <subcellularLocation>
        <location evidence="1">Membrane</location>
        <topology evidence="1">Multi-pass membrane protein</topology>
    </subcellularLocation>
</comment>
<dbReference type="SUPFAM" id="SSF49899">
    <property type="entry name" value="Concanavalin A-like lectins/glucanases"/>
    <property type="match status" value="3"/>
</dbReference>
<dbReference type="PANTHER" id="PTHR11690:SF300">
    <property type="entry name" value="PICKPOCKET PROTEIN 19"/>
    <property type="match status" value="1"/>
</dbReference>
<evidence type="ECO:0000256" key="2">
    <source>
        <dbReference type="ARBA" id="ARBA00022448"/>
    </source>
</evidence>
<dbReference type="InterPro" id="IPR013320">
    <property type="entry name" value="ConA-like_dom_sf"/>
</dbReference>
<evidence type="ECO:0000313" key="13">
    <source>
        <dbReference type="EMBL" id="CAH1775103.1"/>
    </source>
</evidence>
<accession>A0A8S4N2N8</accession>
<dbReference type="Gene3D" id="2.60.120.200">
    <property type="match status" value="2"/>
</dbReference>
<feature type="transmembrane region" description="Helical" evidence="12">
    <location>
        <begin position="46"/>
        <end position="73"/>
    </location>
</feature>
<dbReference type="Proteomes" id="UP000749559">
    <property type="component" value="Unassembled WGS sequence"/>
</dbReference>
<evidence type="ECO:0000256" key="6">
    <source>
        <dbReference type="ARBA" id="ARBA00023053"/>
    </source>
</evidence>
<evidence type="ECO:0000256" key="3">
    <source>
        <dbReference type="ARBA" id="ARBA00022461"/>
    </source>
</evidence>
<sequence length="1163" mass="131424">MMDKVEKHPKESEESWGDLLHTFTQNSTFHGIRYITETSPYILRKLVWVLIVLAAICGFSYVVVVRCTVYYSWEKTVNVEVTYTENLTFPSVTICNENAFRVSVAAKINKVELVRKHFGNEKQKEKDSTNDNTTTLVNVTTSAPVTTTPVGEKEHHPTSKNITSNATVYLNMDSLKSKTEIVGKGIIGFALRDPEIVDGIVNKALYLNGLDQHVEFNNQAVDSVCLKELDDCKLGLTLSLWIKLGFKEASGSQILHYISTGGHKIGNTGIAMYQRYDRLVVYIRTHKKEWHVTTSVEKNVWNMVAFTWSKEQDLTMYINGSKADHGQYYPLKAVEIDEDAMEDGLTLGGPNDLLLKNEMFSTDLGEAYMDDLYIWDTYMNGSDIVKVFDGYKGFLKEDDAKPENPTEPEESQPEPTVFYHMSMDYIWGGSILGRGIEASMDFDPWIPPPIVETVIENKTDIEIFVEQCFNGTELNVTIQVLGHDENQTKYVDNVISCIDGSIYLVRHRNKSRIECILINQTVTTTSHIPVTPTEGNDTTMTTSTPLNTTSEYIANTTDLNDMSNLTVSTNDTRNLTRFMEDIENTPGFMNNMTNTSTAIVSNMTDNYTDYLMNTTSFINSSIPNGNISSINSTHNESDVYVPLTEEVEVCNNVTIEEEYHVEVECGGNSSELLCPRPVVIEIVDPCEDFDIESSYDPGYDGVLGKSFYMSNFSQRLDFGFKKDRCFGNIQMCNNGFSYRFWLRDDTHPCNTPRILYTSHYSLNDDSNVPPQGVFVFLDLNEVSVHVIQDWRYWNTSIGLNPDSWNHLFITWSSELGLNVSVNITGKSGNQHVSNICPGVLESFPVNITNITEGVRFYGPTAIDEFMFWDTIVNKKRYAGTATVQYFLPMDDQVEDQIYGIGLNATVYKGAQTAPGKLQNSLYLNGINQWASLGNTSGECLGSLDLCEDGFTLAFWIKKGYKHPIEKYSMFYLSSGAQSPRAQGITVFQQSDKLNVHLKTKSRLYEASIDALKDDEWSHITITWILSHGLRLYHNGDLKHEDRTWKLLRPSNYTKDVDFVIGRPNDEHKHFGDAFIDDLNFWNIQQDETFIKDLTKSKDIKHIYVSMDRVEDGMLVGVGMEGKIVEKKKNTMATATVKGILGMAIEFKGGRGYVDFGSMQGECI</sequence>
<feature type="non-terminal residue" evidence="13">
    <location>
        <position position="1163"/>
    </location>
</feature>
<proteinExistence type="inferred from homology"/>
<keyword evidence="6" id="KW-0915">Sodium</keyword>